<dbReference type="Pfam" id="PF01243">
    <property type="entry name" value="PNPOx_N"/>
    <property type="match status" value="1"/>
</dbReference>
<evidence type="ECO:0000313" key="2">
    <source>
        <dbReference type="EMBL" id="MFJ3045364.1"/>
    </source>
</evidence>
<organism evidence="2 3">
    <name type="scientific">Herbaspirillum chlorophenolicum</name>
    <dbReference type="NCBI Taxonomy" id="211589"/>
    <lineage>
        <taxon>Bacteria</taxon>
        <taxon>Pseudomonadati</taxon>
        <taxon>Pseudomonadota</taxon>
        <taxon>Betaproteobacteria</taxon>
        <taxon>Burkholderiales</taxon>
        <taxon>Oxalobacteraceae</taxon>
        <taxon>Herbaspirillum</taxon>
    </lineage>
</organism>
<dbReference type="InterPro" id="IPR012349">
    <property type="entry name" value="Split_barrel_FMN-bd"/>
</dbReference>
<dbReference type="InterPro" id="IPR011576">
    <property type="entry name" value="Pyridox_Oxase_N"/>
</dbReference>
<comment type="caution">
    <text evidence="2">The sequence shown here is derived from an EMBL/GenBank/DDBJ whole genome shotgun (WGS) entry which is preliminary data.</text>
</comment>
<proteinExistence type="predicted"/>
<dbReference type="PANTHER" id="PTHR42815">
    <property type="entry name" value="FAD-BINDING, PUTATIVE (AFU_ORTHOLOGUE AFUA_6G07600)-RELATED"/>
    <property type="match status" value="1"/>
</dbReference>
<dbReference type="SUPFAM" id="SSF50475">
    <property type="entry name" value="FMN-binding split barrel"/>
    <property type="match status" value="1"/>
</dbReference>
<reference evidence="2 3" key="1">
    <citation type="submission" date="2024-10" db="EMBL/GenBank/DDBJ databases">
        <title>The Natural Products Discovery Center: Release of the First 8490 Sequenced Strains for Exploring Actinobacteria Biosynthetic Diversity.</title>
        <authorList>
            <person name="Kalkreuter E."/>
            <person name="Kautsar S.A."/>
            <person name="Yang D."/>
            <person name="Bader C.D."/>
            <person name="Teijaro C.N."/>
            <person name="Fluegel L."/>
            <person name="Davis C.M."/>
            <person name="Simpson J.R."/>
            <person name="Lauterbach L."/>
            <person name="Steele A.D."/>
            <person name="Gui C."/>
            <person name="Meng S."/>
            <person name="Li G."/>
            <person name="Viehrig K."/>
            <person name="Ye F."/>
            <person name="Su P."/>
            <person name="Kiefer A.F."/>
            <person name="Nichols A."/>
            <person name="Cepeda A.J."/>
            <person name="Yan W."/>
            <person name="Fan B."/>
            <person name="Jiang Y."/>
            <person name="Adhikari A."/>
            <person name="Zheng C.-J."/>
            <person name="Schuster L."/>
            <person name="Cowan T.M."/>
            <person name="Smanski M.J."/>
            <person name="Chevrette M.G."/>
            <person name="De Carvalho L.P.S."/>
            <person name="Shen B."/>
        </authorList>
    </citation>
    <scope>NUCLEOTIDE SEQUENCE [LARGE SCALE GENOMIC DNA]</scope>
    <source>
        <strain evidence="2 3">NPDC087045</strain>
    </source>
</reference>
<keyword evidence="3" id="KW-1185">Reference proteome</keyword>
<sequence length="223" mass="24436">MTMRYPSVPPEGAADLLAHAAQQEYVDLDALYAAPSPMIQKAVTSRLTEYHRAYLEIATFFCLATGRQDVGLDASPRGGPAGFVRMLDETTLVFADWPGNNRIESFRNLQNDDRVAMLFLFPGLEVFMRINGRARLSTASELLAELAEGEKRPKAAIVVRVEEALFHCGKAVNRARLWNPASHVDRASLPSVGTVLVALAGLNDVSASALDARYDVAVKQELY</sequence>
<dbReference type="Gene3D" id="2.30.110.10">
    <property type="entry name" value="Electron Transport, Fmn-binding Protein, Chain A"/>
    <property type="match status" value="1"/>
</dbReference>
<feature type="domain" description="Pyridoxamine 5'-phosphate oxidase N-terminal" evidence="1">
    <location>
        <begin position="47"/>
        <end position="168"/>
    </location>
</feature>
<dbReference type="InterPro" id="IPR024029">
    <property type="entry name" value="Pyridox_Oxase_FMN-dep"/>
</dbReference>
<evidence type="ECO:0000313" key="3">
    <source>
        <dbReference type="Proteomes" id="UP001617427"/>
    </source>
</evidence>
<gene>
    <name evidence="2" type="ORF">ACIPEN_06010</name>
</gene>
<accession>A0ABW8EVP6</accession>
<dbReference type="PANTHER" id="PTHR42815:SF2">
    <property type="entry name" value="FAD-BINDING, PUTATIVE (AFU_ORTHOLOGUE AFUA_6G07600)-RELATED"/>
    <property type="match status" value="1"/>
</dbReference>
<protein>
    <submittedName>
        <fullName evidence="2">MSMEG_1061 family FMN-dependent PPOX-type flavoprotein</fullName>
    </submittedName>
</protein>
<dbReference type="EMBL" id="JBIUZV010000003">
    <property type="protein sequence ID" value="MFJ3045364.1"/>
    <property type="molecule type" value="Genomic_DNA"/>
</dbReference>
<dbReference type="NCBIfam" id="TIGR04025">
    <property type="entry name" value="PPOX_FMN_DR2398"/>
    <property type="match status" value="1"/>
</dbReference>
<dbReference type="Proteomes" id="UP001617427">
    <property type="component" value="Unassembled WGS sequence"/>
</dbReference>
<name>A0ABW8EVP6_9BURK</name>
<dbReference type="RefSeq" id="WP_402698916.1">
    <property type="nucleotide sequence ID" value="NZ_JBIUZV010000003.1"/>
</dbReference>
<evidence type="ECO:0000259" key="1">
    <source>
        <dbReference type="Pfam" id="PF01243"/>
    </source>
</evidence>